<dbReference type="OrthoDB" id="9876299at2759"/>
<dbReference type="GO" id="GO:0016740">
    <property type="term" value="F:transferase activity"/>
    <property type="evidence" value="ECO:0007669"/>
    <property type="project" value="UniProtKB-KW"/>
</dbReference>
<keyword evidence="4" id="KW-0560">Oxidoreductase</keyword>
<evidence type="ECO:0000256" key="3">
    <source>
        <dbReference type="ARBA" id="ARBA00022857"/>
    </source>
</evidence>
<dbReference type="Pfam" id="PF22664">
    <property type="entry name" value="TRI-like_N"/>
    <property type="match status" value="1"/>
</dbReference>
<gene>
    <name evidence="6" type="ORF">G7Y89_g3396</name>
</gene>
<dbReference type="PANTHER" id="PTHR43544">
    <property type="entry name" value="SHORT-CHAIN DEHYDROGENASE/REDUCTASE"/>
    <property type="match status" value="1"/>
</dbReference>
<dbReference type="EMBL" id="JAAMPI010000165">
    <property type="protein sequence ID" value="KAF4634713.1"/>
    <property type="molecule type" value="Genomic_DNA"/>
</dbReference>
<dbReference type="Gene3D" id="3.40.50.720">
    <property type="entry name" value="NAD(P)-binding Rossmann-like Domain"/>
    <property type="match status" value="1"/>
</dbReference>
<dbReference type="GO" id="GO:0016491">
    <property type="term" value="F:oxidoreductase activity"/>
    <property type="evidence" value="ECO:0007669"/>
    <property type="project" value="UniProtKB-KW"/>
</dbReference>
<organism evidence="6 7">
    <name type="scientific">Cudoniella acicularis</name>
    <dbReference type="NCBI Taxonomy" id="354080"/>
    <lineage>
        <taxon>Eukaryota</taxon>
        <taxon>Fungi</taxon>
        <taxon>Dikarya</taxon>
        <taxon>Ascomycota</taxon>
        <taxon>Pezizomycotina</taxon>
        <taxon>Leotiomycetes</taxon>
        <taxon>Helotiales</taxon>
        <taxon>Tricladiaceae</taxon>
        <taxon>Cudoniella</taxon>
    </lineage>
</organism>
<dbReference type="SUPFAM" id="SSF51735">
    <property type="entry name" value="NAD(P)-binding Rossmann-fold domains"/>
    <property type="match status" value="1"/>
</dbReference>
<sequence length="634" mass="69218">MSTTTFKLHPLDQIAPRCYIRGLLCFPLLNEGSDRCIEALQASLDVTVAQSPFLSGTLQFESQSTGRLQLTFPTNGVKKKLKVKRFPDFGHSYEQLHDLGMPMRFFPLEFGPFDIMRPDLSSPVEVFGVQANLIPGGLILAIYAYHALVDGIGYGNITTQLAHNCFFGFRSQYRIVWKGGHTYENTLLSDIPGYPVYKILPTVPNGAVPMPVVSKQVRTFVFSKSSISRLKSLLVAHLPDEAQSTSTWISTYDSILALLWSSITLARLKSGNPDPLSLSSSTSPITSQLIYPTDTRKILRLPKLYCHNAGIRTLTPPIPVHDFTLTVAESLSKVALNVRKSTDSITETRARQVISLANSLPDVRALQRPPGVDIGLSVSAVLKLEKMETSTSYLVTGANRGLGRGLVEALLLLPNTIVVAATRDGNITDATNLNQVAIAQGNKLIVVKIDSLSETDPFQAANILQVEHGLKKIDVVIANAGISKYQGKALETPDKELYDHFATNTVGPLVLFQATWPLLQTSDSPRFVVISSIVASLAEVPSYPLYNSAYGASKAAVNFLLRKINFENPKLIAFPIHPGWIQSDMGNSAALRVGMTQAPIPIPESVKGVLRQIEVAAKSPNNVFVSFDGQIIPW</sequence>
<evidence type="ECO:0000313" key="6">
    <source>
        <dbReference type="EMBL" id="KAF4634713.1"/>
    </source>
</evidence>
<feature type="domain" description="Trichothecene 3-O-acetyltransferase-like N-terminal" evidence="5">
    <location>
        <begin position="19"/>
        <end position="165"/>
    </location>
</feature>
<dbReference type="CDD" id="cd05325">
    <property type="entry name" value="carb_red_sniffer_like_SDR_c"/>
    <property type="match status" value="1"/>
</dbReference>
<keyword evidence="3" id="KW-0521">NADP</keyword>
<dbReference type="InterPro" id="IPR023213">
    <property type="entry name" value="CAT-like_dom_sf"/>
</dbReference>
<comment type="caution">
    <text evidence="6">The sequence shown here is derived from an EMBL/GenBank/DDBJ whole genome shotgun (WGS) entry which is preliminary data.</text>
</comment>
<dbReference type="Proteomes" id="UP000566819">
    <property type="component" value="Unassembled WGS sequence"/>
</dbReference>
<accession>A0A8H4RSR5</accession>
<dbReference type="InterPro" id="IPR002347">
    <property type="entry name" value="SDR_fam"/>
</dbReference>
<dbReference type="PANTHER" id="PTHR43544:SF7">
    <property type="entry name" value="NADB-LER2"/>
    <property type="match status" value="1"/>
</dbReference>
<evidence type="ECO:0000259" key="5">
    <source>
        <dbReference type="Pfam" id="PF22664"/>
    </source>
</evidence>
<comment type="similarity">
    <text evidence="1">Belongs to the short-chain dehydrogenases/reductases (SDR) family.</text>
</comment>
<evidence type="ECO:0000256" key="4">
    <source>
        <dbReference type="ARBA" id="ARBA00023002"/>
    </source>
</evidence>
<evidence type="ECO:0000256" key="1">
    <source>
        <dbReference type="ARBA" id="ARBA00006484"/>
    </source>
</evidence>
<keyword evidence="7" id="KW-1185">Reference proteome</keyword>
<dbReference type="InterPro" id="IPR051468">
    <property type="entry name" value="Fungal_SecMetab_SDRs"/>
</dbReference>
<dbReference type="Pfam" id="PF00106">
    <property type="entry name" value="adh_short"/>
    <property type="match status" value="1"/>
</dbReference>
<dbReference type="InterPro" id="IPR036291">
    <property type="entry name" value="NAD(P)-bd_dom_sf"/>
</dbReference>
<dbReference type="AlphaFoldDB" id="A0A8H4RSR5"/>
<evidence type="ECO:0000313" key="7">
    <source>
        <dbReference type="Proteomes" id="UP000566819"/>
    </source>
</evidence>
<name>A0A8H4RSR5_9HELO</name>
<dbReference type="PRINTS" id="PR00081">
    <property type="entry name" value="GDHRDH"/>
</dbReference>
<reference evidence="6 7" key="1">
    <citation type="submission" date="2020-03" db="EMBL/GenBank/DDBJ databases">
        <title>Draft Genome Sequence of Cudoniella acicularis.</title>
        <authorList>
            <person name="Buettner E."/>
            <person name="Kellner H."/>
        </authorList>
    </citation>
    <scope>NUCLEOTIDE SEQUENCE [LARGE SCALE GENOMIC DNA]</scope>
    <source>
        <strain evidence="6 7">DSM 108380</strain>
    </source>
</reference>
<dbReference type="InterPro" id="IPR054710">
    <property type="entry name" value="Tri101-like_N"/>
</dbReference>
<dbReference type="Gene3D" id="3.30.559.10">
    <property type="entry name" value="Chloramphenicol acetyltransferase-like domain"/>
    <property type="match status" value="2"/>
</dbReference>
<keyword evidence="2" id="KW-0808">Transferase</keyword>
<protein>
    <recommendedName>
        <fullName evidence="5">Trichothecene 3-O-acetyltransferase-like N-terminal domain-containing protein</fullName>
    </recommendedName>
</protein>
<evidence type="ECO:0000256" key="2">
    <source>
        <dbReference type="ARBA" id="ARBA00022679"/>
    </source>
</evidence>
<dbReference type="GO" id="GO:0005737">
    <property type="term" value="C:cytoplasm"/>
    <property type="evidence" value="ECO:0007669"/>
    <property type="project" value="TreeGrafter"/>
</dbReference>
<proteinExistence type="inferred from homology"/>